<dbReference type="GO" id="GO:0005829">
    <property type="term" value="C:cytosol"/>
    <property type="evidence" value="ECO:0007669"/>
    <property type="project" value="TreeGrafter"/>
</dbReference>
<dbReference type="Proteomes" id="UP000230646">
    <property type="component" value="Unassembled WGS sequence"/>
</dbReference>
<gene>
    <name evidence="2" type="ORF">COZ07_09450</name>
</gene>
<dbReference type="InterPro" id="IPR044479">
    <property type="entry name" value="LGALDH-like"/>
</dbReference>
<dbReference type="RefSeq" id="WP_406608364.1">
    <property type="nucleotide sequence ID" value="NZ_PFKO01000343.1"/>
</dbReference>
<name>A0A2M7PLC7_9BACT</name>
<dbReference type="Pfam" id="PF00248">
    <property type="entry name" value="Aldo_ket_red"/>
    <property type="match status" value="1"/>
</dbReference>
<reference evidence="2 3" key="1">
    <citation type="submission" date="2017-09" db="EMBL/GenBank/DDBJ databases">
        <title>Depth-based differentiation of microbial function through sediment-hosted aquifers and enrichment of novel symbionts in the deep terrestrial subsurface.</title>
        <authorList>
            <person name="Probst A.J."/>
            <person name="Ladd B."/>
            <person name="Jarett J.K."/>
            <person name="Geller-Mcgrath D.E."/>
            <person name="Sieber C.M."/>
            <person name="Emerson J.B."/>
            <person name="Anantharaman K."/>
            <person name="Thomas B.C."/>
            <person name="Malmstrom R."/>
            <person name="Stieglmeier M."/>
            <person name="Klingl A."/>
            <person name="Woyke T."/>
            <person name="Ryan C.M."/>
            <person name="Banfield J.F."/>
        </authorList>
    </citation>
    <scope>NUCLEOTIDE SEQUENCE [LARGE SCALE GENOMIC DNA]</scope>
    <source>
        <strain evidence="2">CG_4_10_14_3_um_filter_34_13</strain>
    </source>
</reference>
<evidence type="ECO:0000259" key="1">
    <source>
        <dbReference type="Pfam" id="PF00248"/>
    </source>
</evidence>
<dbReference type="InterPro" id="IPR020471">
    <property type="entry name" value="AKR"/>
</dbReference>
<dbReference type="Gene3D" id="3.20.20.100">
    <property type="entry name" value="NADP-dependent oxidoreductase domain"/>
    <property type="match status" value="1"/>
</dbReference>
<dbReference type="EMBL" id="PFKO01000343">
    <property type="protein sequence ID" value="PIY31409.1"/>
    <property type="molecule type" value="Genomic_DNA"/>
</dbReference>
<proteinExistence type="predicted"/>
<dbReference type="InterPro" id="IPR036812">
    <property type="entry name" value="NAD(P)_OxRdtase_dom_sf"/>
</dbReference>
<dbReference type="CDD" id="cd19163">
    <property type="entry name" value="AKR_galDH"/>
    <property type="match status" value="1"/>
</dbReference>
<dbReference type="AlphaFoldDB" id="A0A2M7PLC7"/>
<dbReference type="PANTHER" id="PTHR42686:SF1">
    <property type="entry name" value="GH17980P-RELATED"/>
    <property type="match status" value="1"/>
</dbReference>
<dbReference type="GO" id="GO:0010349">
    <property type="term" value="F:L-galactose dehydrogenase activity"/>
    <property type="evidence" value="ECO:0007669"/>
    <property type="project" value="InterPro"/>
</dbReference>
<sequence>MIYKTLGKTGLKVSIIGFGASPLGAEFGQIVPEEGKRAVEYAIDHGINYFDVSPYYGRTLAEKRLGEFLKGKRSQVILATKVGRYGTSLPDGFDFSAPRVIKSVEESLQRLKTDYIDVFQIHDLEFGKKKQIIEETLPAMFKLKRQGKIRFVGITGYPLTLLKEIVETQEIDTVLSYCRYNLLDTTMNDILTPVVKKRNIGLINASPLHMRVLTEKGAPDWHPAPEKVLQEAKEAAHFCRERGINISDLALQ</sequence>
<protein>
    <recommendedName>
        <fullName evidence="1">NADP-dependent oxidoreductase domain-containing protein</fullName>
    </recommendedName>
</protein>
<organism evidence="2 3">
    <name type="scientific">Candidatus Infernicultor aquiphilus</name>
    <dbReference type="NCBI Taxonomy" id="1805029"/>
    <lineage>
        <taxon>Bacteria</taxon>
        <taxon>Pseudomonadati</taxon>
        <taxon>Atribacterota</taxon>
        <taxon>Candidatus Phoenicimicrobiia</taxon>
        <taxon>Candidatus Pheonicimicrobiales</taxon>
        <taxon>Candidatus Phoenicimicrobiaceae</taxon>
        <taxon>Candidatus Infernicultor</taxon>
    </lineage>
</organism>
<accession>A0A2M7PLC7</accession>
<comment type="caution">
    <text evidence="2">The sequence shown here is derived from an EMBL/GenBank/DDBJ whole genome shotgun (WGS) entry which is preliminary data.</text>
</comment>
<feature type="domain" description="NADP-dependent oxidoreductase" evidence="1">
    <location>
        <begin position="16"/>
        <end position="252"/>
    </location>
</feature>
<evidence type="ECO:0000313" key="2">
    <source>
        <dbReference type="EMBL" id="PIY31409.1"/>
    </source>
</evidence>
<dbReference type="InterPro" id="IPR023210">
    <property type="entry name" value="NADP_OxRdtase_dom"/>
</dbReference>
<evidence type="ECO:0000313" key="3">
    <source>
        <dbReference type="Proteomes" id="UP000230646"/>
    </source>
</evidence>
<dbReference type="PANTHER" id="PTHR42686">
    <property type="entry name" value="GH17980P-RELATED"/>
    <property type="match status" value="1"/>
</dbReference>
<feature type="non-terminal residue" evidence="2">
    <location>
        <position position="252"/>
    </location>
</feature>
<dbReference type="SUPFAM" id="SSF51430">
    <property type="entry name" value="NAD(P)-linked oxidoreductase"/>
    <property type="match status" value="1"/>
</dbReference>